<dbReference type="SUPFAM" id="SSF46785">
    <property type="entry name" value="Winged helix' DNA-binding domain"/>
    <property type="match status" value="1"/>
</dbReference>
<dbReference type="PANTHER" id="PTHR42848:SF1">
    <property type="entry name" value="HOLLIDAY JUNCTION BRANCH MIGRATION COMPLEX SUBUNIT RUVB"/>
    <property type="match status" value="1"/>
</dbReference>
<dbReference type="SMART" id="SM00305">
    <property type="entry name" value="HintC"/>
    <property type="match status" value="1"/>
</dbReference>
<dbReference type="Pfam" id="PF14528">
    <property type="entry name" value="LAGLIDADG_3"/>
    <property type="match status" value="1"/>
</dbReference>
<comment type="catalytic activity">
    <reaction evidence="6">
        <text>ATP + H2O = ADP + phosphate + H(+)</text>
        <dbReference type="Rhea" id="RHEA:13065"/>
        <dbReference type="ChEBI" id="CHEBI:15377"/>
        <dbReference type="ChEBI" id="CHEBI:15378"/>
        <dbReference type="ChEBI" id="CHEBI:30616"/>
        <dbReference type="ChEBI" id="CHEBI:43474"/>
        <dbReference type="ChEBI" id="CHEBI:456216"/>
    </reaction>
</comment>
<dbReference type="InterPro" id="IPR036388">
    <property type="entry name" value="WH-like_DNA-bd_sf"/>
</dbReference>
<feature type="binding site" evidence="6">
    <location>
        <position position="556"/>
    </location>
    <ligand>
        <name>ATP</name>
        <dbReference type="ChEBI" id="CHEBI:30616"/>
    </ligand>
</feature>
<dbReference type="SUPFAM" id="SSF51294">
    <property type="entry name" value="Hedgehog/intein (Hint) domain"/>
    <property type="match status" value="1"/>
</dbReference>
<evidence type="ECO:0000256" key="4">
    <source>
        <dbReference type="ARBA" id="ARBA00023000"/>
    </source>
</evidence>
<dbReference type="EC" id="3.6.4.-" evidence="6"/>
<proteinExistence type="inferred from homology"/>
<evidence type="ECO:0000259" key="7">
    <source>
        <dbReference type="PROSITE" id="PS50819"/>
    </source>
</evidence>
<evidence type="ECO:0000313" key="8">
    <source>
        <dbReference type="EMBL" id="GIE92697.1"/>
    </source>
</evidence>
<keyword evidence="1 6" id="KW-0547">Nucleotide-binding</keyword>
<comment type="subunit">
    <text evidence="6">Homohexamer. Forms an RuvA(8)-RuvB(12)-Holliday junction (HJ) complex. HJ DNA is sandwiched between 2 RuvA tetramers; dsDNA enters through RuvA and exits via RuvB. An RuvB hexamer assembles on each DNA strand where it exits the tetramer. Each RuvB hexamer is contacted by two RuvA subunits (via domain III) on 2 adjacent RuvB subunits; this complex drives branch migration. In the full resolvosome a probable DNA-RuvA(4)-RuvB(12)-RuvC(2) complex forms which resolves the HJ.</text>
</comment>
<dbReference type="InterPro" id="IPR006142">
    <property type="entry name" value="INTEIN"/>
</dbReference>
<evidence type="ECO:0000256" key="6">
    <source>
        <dbReference type="HAMAP-Rule" id="MF_00016"/>
    </source>
</evidence>
<keyword evidence="6" id="KW-0234">DNA repair</keyword>
<evidence type="ECO:0000313" key="9">
    <source>
        <dbReference type="Proteomes" id="UP000636960"/>
    </source>
</evidence>
<dbReference type="Gene3D" id="1.10.8.60">
    <property type="match status" value="1"/>
</dbReference>
<dbReference type="Pfam" id="PF17864">
    <property type="entry name" value="AAA_lid_4"/>
    <property type="match status" value="1"/>
</dbReference>
<dbReference type="NCBIfam" id="TIGR00635">
    <property type="entry name" value="ruvB"/>
    <property type="match status" value="1"/>
</dbReference>
<feature type="region of interest" description="Head domain (RuvB-H)" evidence="6">
    <location>
        <begin position="593"/>
        <end position="681"/>
    </location>
</feature>
<dbReference type="InterPro" id="IPR030934">
    <property type="entry name" value="Intein_C"/>
</dbReference>
<dbReference type="InterPro" id="IPR008824">
    <property type="entry name" value="RuvB-like_N"/>
</dbReference>
<dbReference type="PRINTS" id="PR00379">
    <property type="entry name" value="INTEIN"/>
</dbReference>
<evidence type="ECO:0000256" key="2">
    <source>
        <dbReference type="ARBA" id="ARBA00022813"/>
    </source>
</evidence>
<dbReference type="InterPro" id="IPR004605">
    <property type="entry name" value="DNA_helicase_Holl-junc_RuvB"/>
</dbReference>
<dbReference type="EMBL" id="BOMV01000001">
    <property type="protein sequence ID" value="GIE92697.1"/>
    <property type="molecule type" value="Genomic_DNA"/>
</dbReference>
<dbReference type="InterPro" id="IPR008823">
    <property type="entry name" value="RuvB_wg_C"/>
</dbReference>
<keyword evidence="2" id="KW-0068">Autocatalytic cleavage</keyword>
<keyword evidence="4" id="KW-0651">Protein splicing</keyword>
<comment type="domain">
    <text evidence="6">Has 3 domains, the large (RuvB-L) and small ATPase (RuvB-S) domains and the C-terminal head (RuvB-H) domain. The head domain binds DNA, while the ATPase domains jointly bind ATP, ADP or are empty depending on the state of the subunit in the translocation cycle. During a single DNA translocation step the structure of each domain remains the same, but their relative positions change.</text>
</comment>
<dbReference type="GO" id="GO:0009378">
    <property type="term" value="F:four-way junction helicase activity"/>
    <property type="evidence" value="ECO:0007669"/>
    <property type="project" value="InterPro"/>
</dbReference>
<dbReference type="GO" id="GO:0004519">
    <property type="term" value="F:endonuclease activity"/>
    <property type="evidence" value="ECO:0007669"/>
    <property type="project" value="InterPro"/>
</dbReference>
<keyword evidence="3 6" id="KW-0067">ATP-binding</keyword>
<sequence>MTERDLVSDDAGDDELDAEASVRPRRLAEFIAQHRVRDQLELLLKGAMGRGTPPDHILLSGPPGLGKPVSVDALVLMADGSRRRLGDIEAGVEVITRTGEPAAVLVVHEQGELDSVRIRTATGREVVAAPDHPFWTTEGWVKAGDLTPQDVLANVLEPQTVAQSTEETDEFRLAGYMIGDGCTSNQVTFTGGDPVVLDDFRALCDRLRYTHKTRPNSARSELIRISGLKPWLQETGLLGKTAWQKRVPGFVFRGDAWQVSAFLAAYFACDGSVTRRGRDRYDVLIEYYSVSRGLLEDTQHLLLRLGIQSRLKLKRGRYQGRPHESWRLSITSQDDAARFVERVTPIGERGVRLREWAPRRDRFDERLAPDRVVSVEPAGLHECRCLTVDGDHTFTVNDLVVHNTTLANIVAAELATGIRTTSGPVIERSGDLAAILTSLGPGDVLFIDEIHRIAKPAEELLYSAMEDFRVDVVVGKGPGATAIPLDVEPFTLVGATTRAGLLSGPMRDRFGFVAHLDFYSPADLDALLHRSARILGVPITDAGAAEIAGRSRGTPRIANRLLRRVRDYAEVRADGVVTEESAREALKVYDVDALGLDRLDRAVLRALIDSFRGGPVGLSTLAVAVGEQSDTVEEVCEPFLVRAGLLARTPRGRVATEAGWLHLGKTPPSGTMQGDLFARDV</sequence>
<dbReference type="SUPFAM" id="SSF55608">
    <property type="entry name" value="Homing endonucleases"/>
    <property type="match status" value="1"/>
</dbReference>
<keyword evidence="9" id="KW-1185">Reference proteome</keyword>
<evidence type="ECO:0000256" key="1">
    <source>
        <dbReference type="ARBA" id="ARBA00022741"/>
    </source>
</evidence>
<keyword evidence="5 6" id="KW-0238">DNA-binding</keyword>
<reference evidence="8" key="1">
    <citation type="submission" date="2021-01" db="EMBL/GenBank/DDBJ databases">
        <title>Whole genome shotgun sequence of Actinoplanes rishiriensis NBRC 108556.</title>
        <authorList>
            <person name="Komaki H."/>
            <person name="Tamura T."/>
        </authorList>
    </citation>
    <scope>NUCLEOTIDE SEQUENCE</scope>
    <source>
        <strain evidence="8">NBRC 108556</strain>
    </source>
</reference>
<dbReference type="InterPro" id="IPR036844">
    <property type="entry name" value="Hint_dom_sf"/>
</dbReference>
<feature type="binding site" evidence="6">
    <location>
        <position position="359"/>
    </location>
    <ligand>
        <name>ATP</name>
        <dbReference type="ChEBI" id="CHEBI:30616"/>
    </ligand>
</feature>
<dbReference type="InterPro" id="IPR036390">
    <property type="entry name" value="WH_DNA-bd_sf"/>
</dbReference>
<dbReference type="PROSITE" id="PS50819">
    <property type="entry name" value="INTEIN_ENDONUCLEASE"/>
    <property type="match status" value="1"/>
</dbReference>
<feature type="binding site" evidence="6">
    <location>
        <position position="653"/>
    </location>
    <ligand>
        <name>DNA</name>
        <dbReference type="ChEBI" id="CHEBI:16991"/>
    </ligand>
</feature>
<dbReference type="AlphaFoldDB" id="A0A919JSR4"/>
<dbReference type="NCBIfam" id="NF000868">
    <property type="entry name" value="PRK00080.1"/>
    <property type="match status" value="1"/>
</dbReference>
<dbReference type="GO" id="GO:0005524">
    <property type="term" value="F:ATP binding"/>
    <property type="evidence" value="ECO:0007669"/>
    <property type="project" value="UniProtKB-UniRule"/>
</dbReference>
<feature type="binding site" evidence="6">
    <location>
        <position position="509"/>
    </location>
    <ligand>
        <name>ATP</name>
        <dbReference type="ChEBI" id="CHEBI:30616"/>
    </ligand>
</feature>
<dbReference type="Gene3D" id="2.170.16.10">
    <property type="entry name" value="Hedgehog/Intein (Hint) domain"/>
    <property type="match status" value="1"/>
</dbReference>
<feature type="binding site" evidence="6">
    <location>
        <position position="405"/>
    </location>
    <ligand>
        <name>ATP</name>
        <dbReference type="ChEBI" id="CHEBI:30616"/>
    </ligand>
</feature>
<dbReference type="Gene3D" id="3.40.50.300">
    <property type="entry name" value="P-loop containing nucleotide triphosphate hydrolases"/>
    <property type="match status" value="2"/>
</dbReference>
<dbReference type="InterPro" id="IPR027417">
    <property type="entry name" value="P-loop_NTPase"/>
</dbReference>
<dbReference type="HAMAP" id="MF_00016">
    <property type="entry name" value="DNA_HJ_migration_RuvB"/>
    <property type="match status" value="1"/>
</dbReference>
<dbReference type="InterPro" id="IPR003587">
    <property type="entry name" value="Hint_dom_N"/>
</dbReference>
<dbReference type="CDD" id="cd00081">
    <property type="entry name" value="Hint"/>
    <property type="match status" value="1"/>
</dbReference>
<dbReference type="GO" id="GO:0006281">
    <property type="term" value="P:DNA repair"/>
    <property type="evidence" value="ECO:0007669"/>
    <property type="project" value="UniProtKB-UniRule"/>
</dbReference>
<accession>A0A919JSR4</accession>
<dbReference type="InterPro" id="IPR041445">
    <property type="entry name" value="AAA_lid_4"/>
</dbReference>
<dbReference type="Gene3D" id="3.10.28.10">
    <property type="entry name" value="Homing endonucleases"/>
    <property type="match status" value="1"/>
</dbReference>
<gene>
    <name evidence="6" type="primary">ruvB</name>
    <name evidence="8" type="ORF">Ari01nite_01620</name>
</gene>
<dbReference type="SUPFAM" id="SSF52540">
    <property type="entry name" value="P-loop containing nucleoside triphosphate hydrolases"/>
    <property type="match status" value="2"/>
</dbReference>
<evidence type="ECO:0000256" key="3">
    <source>
        <dbReference type="ARBA" id="ARBA00022840"/>
    </source>
</evidence>
<comment type="caution">
    <text evidence="6">Lacks conserved residue(s) required for the propagation of feature annotation.</text>
</comment>
<dbReference type="InterPro" id="IPR003586">
    <property type="entry name" value="Hint_dom_C"/>
</dbReference>
<dbReference type="GO" id="GO:0000400">
    <property type="term" value="F:four-way junction DNA binding"/>
    <property type="evidence" value="ECO:0007669"/>
    <property type="project" value="UniProtKB-UniRule"/>
</dbReference>
<feature type="domain" description="DOD-type homing endonuclease" evidence="7">
    <location>
        <begin position="173"/>
        <end position="307"/>
    </location>
</feature>
<organism evidence="8 9">
    <name type="scientific">Paractinoplanes rishiriensis</name>
    <dbReference type="NCBI Taxonomy" id="1050105"/>
    <lineage>
        <taxon>Bacteria</taxon>
        <taxon>Bacillati</taxon>
        <taxon>Actinomycetota</taxon>
        <taxon>Actinomycetes</taxon>
        <taxon>Micromonosporales</taxon>
        <taxon>Micromonosporaceae</taxon>
        <taxon>Paractinoplanes</taxon>
    </lineage>
</organism>
<name>A0A919JSR4_9ACTN</name>
<keyword evidence="6" id="KW-0233">DNA recombination</keyword>
<dbReference type="InterPro" id="IPR004042">
    <property type="entry name" value="Intein_endonuc_central"/>
</dbReference>
<protein>
    <recommendedName>
        <fullName evidence="6">Holliday junction branch migration complex subunit RuvB</fullName>
        <ecNumber evidence="6">3.6.4.-</ecNumber>
    </recommendedName>
</protein>
<dbReference type="SMART" id="SM00306">
    <property type="entry name" value="HintN"/>
    <property type="match status" value="1"/>
</dbReference>
<feature type="region of interest" description="Small ATPAse domain (RuvB-S)" evidence="6">
    <location>
        <begin position="520"/>
        <end position="590"/>
    </location>
</feature>
<dbReference type="InterPro" id="IPR027434">
    <property type="entry name" value="Homing_endonucl"/>
</dbReference>
<dbReference type="GO" id="GO:0005737">
    <property type="term" value="C:cytoplasm"/>
    <property type="evidence" value="ECO:0007669"/>
    <property type="project" value="UniProtKB-SubCell"/>
</dbReference>
<feature type="binding site" evidence="6">
    <location>
        <position position="404"/>
    </location>
    <ligand>
        <name>Mg(2+)</name>
        <dbReference type="ChEBI" id="CHEBI:18420"/>
    </ligand>
</feature>
<feature type="binding site" evidence="6">
    <location>
        <begin position="466"/>
        <end position="468"/>
    </location>
    <ligand>
        <name>ATP</name>
        <dbReference type="ChEBI" id="CHEBI:30616"/>
    </ligand>
</feature>
<dbReference type="PANTHER" id="PTHR42848">
    <property type="match status" value="1"/>
</dbReference>
<keyword evidence="6" id="KW-0378">Hydrolase</keyword>
<dbReference type="Pfam" id="PF05491">
    <property type="entry name" value="WHD_RuvB"/>
    <property type="match status" value="1"/>
</dbReference>
<dbReference type="PROSITE" id="PS50817">
    <property type="entry name" value="INTEIN_N_TER"/>
    <property type="match status" value="1"/>
</dbReference>
<evidence type="ECO:0000256" key="5">
    <source>
        <dbReference type="ARBA" id="ARBA00023125"/>
    </source>
</evidence>
<dbReference type="Gene3D" id="1.10.10.10">
    <property type="entry name" value="Winged helix-like DNA-binding domain superfamily/Winged helix DNA-binding domain"/>
    <property type="match status" value="1"/>
</dbReference>
<feature type="binding site" evidence="6">
    <location>
        <position position="519"/>
    </location>
    <ligand>
        <name>ATP</name>
        <dbReference type="ChEBI" id="CHEBI:30616"/>
    </ligand>
</feature>
<dbReference type="GO" id="GO:0016787">
    <property type="term" value="F:hydrolase activity"/>
    <property type="evidence" value="ECO:0007669"/>
    <property type="project" value="UniProtKB-KW"/>
</dbReference>
<keyword evidence="6" id="KW-0963">Cytoplasm</keyword>
<dbReference type="GO" id="GO:0006310">
    <property type="term" value="P:DNA recombination"/>
    <property type="evidence" value="ECO:0007669"/>
    <property type="project" value="UniProtKB-UniRule"/>
</dbReference>
<dbReference type="Pfam" id="PF05496">
    <property type="entry name" value="RuvB_N"/>
    <property type="match status" value="2"/>
</dbReference>
<comment type="similarity">
    <text evidence="6">Belongs to the RuvB family.</text>
</comment>
<dbReference type="Proteomes" id="UP000636960">
    <property type="component" value="Unassembled WGS sequence"/>
</dbReference>
<comment type="caution">
    <text evidence="8">The sequence shown here is derived from an EMBL/GenBank/DDBJ whole genome shotgun (WGS) entry which is preliminary data.</text>
</comment>
<dbReference type="NCBIfam" id="TIGR01443">
    <property type="entry name" value="intein_Cterm"/>
    <property type="match status" value="1"/>
</dbReference>
<comment type="function">
    <text evidence="6">The RuvA-RuvB-RuvC complex processes Holliday junction (HJ) DNA during genetic recombination and DNA repair, while the RuvA-RuvB complex plays an important role in the rescue of blocked DNA replication forks via replication fork reversal (RFR). RuvA specifically binds to HJ cruciform DNA, conferring on it an open structure. The RuvB hexamer acts as an ATP-dependent pump, pulling dsDNA into and through the RuvAB complex. RuvB forms 2 homohexamers on either side of HJ DNA bound by 1 or 2 RuvA tetramers; 4 subunits per hexamer contact DNA at a time. Coordinated motions by a converter formed by DNA-disengaged RuvB subunits stimulates ATP hydrolysis and nucleotide exchange. Immobilization of the converter enables RuvB to convert the ATP-contained energy into a lever motion, pulling 2 nucleotides of DNA out of the RuvA tetramer per ATP hydrolyzed, thus driving DNA branch migration. The RuvB motors rotate together with the DNA substrate, which together with the progressing nucleotide cycle form the mechanistic basis for DNA recombination by continuous HJ branch migration. Branch migration allows RuvC to scan DNA until it finds its consensus sequence, where it cleaves and resolves cruciform DNA.</text>
</comment>
<comment type="subcellular location">
    <subcellularLocation>
        <location evidence="6">Cytoplasm</location>
    </subcellularLocation>
</comment>
<dbReference type="GO" id="GO:0016539">
    <property type="term" value="P:intein-mediated protein splicing"/>
    <property type="evidence" value="ECO:0007669"/>
    <property type="project" value="InterPro"/>
</dbReference>
<feature type="binding site" evidence="6">
    <location>
        <position position="648"/>
    </location>
    <ligand>
        <name>DNA</name>
        <dbReference type="ChEBI" id="CHEBI:16991"/>
    </ligand>
</feature>
<keyword evidence="6" id="KW-0227">DNA damage</keyword>
<feature type="binding site" evidence="6">
    <location>
        <position position="404"/>
    </location>
    <ligand>
        <name>ATP</name>
        <dbReference type="ChEBI" id="CHEBI:30616"/>
    </ligand>
</feature>
<dbReference type="InterPro" id="IPR004860">
    <property type="entry name" value="LAGLIDADG_dom"/>
</dbReference>
<dbReference type="GO" id="GO:0048476">
    <property type="term" value="C:Holliday junction resolvase complex"/>
    <property type="evidence" value="ECO:0007669"/>
    <property type="project" value="UniProtKB-UniRule"/>
</dbReference>
<dbReference type="InterPro" id="IPR006141">
    <property type="entry name" value="Intein_N"/>
</dbReference>